<dbReference type="EMBL" id="CP036261">
    <property type="protein sequence ID" value="QDS88524.1"/>
    <property type="molecule type" value="Genomic_DNA"/>
</dbReference>
<evidence type="ECO:0000313" key="3">
    <source>
        <dbReference type="Proteomes" id="UP000319557"/>
    </source>
</evidence>
<evidence type="ECO:0000256" key="1">
    <source>
        <dbReference type="SAM" id="MobiDB-lite"/>
    </source>
</evidence>
<dbReference type="Proteomes" id="UP000319557">
    <property type="component" value="Chromosome"/>
</dbReference>
<organism evidence="2 3">
    <name type="scientific">Rosistilla ulvae</name>
    <dbReference type="NCBI Taxonomy" id="1930277"/>
    <lineage>
        <taxon>Bacteria</taxon>
        <taxon>Pseudomonadati</taxon>
        <taxon>Planctomycetota</taxon>
        <taxon>Planctomycetia</taxon>
        <taxon>Pirellulales</taxon>
        <taxon>Pirellulaceae</taxon>
        <taxon>Rosistilla</taxon>
    </lineage>
</organism>
<sequence length="51" mass="5365">MKVAQWIVVLVCLTTPLLGCGNPNSVSPDDPKFNEPMPPVDGAAEQAASQK</sequence>
<dbReference type="AlphaFoldDB" id="A0A517M0W4"/>
<evidence type="ECO:0000313" key="2">
    <source>
        <dbReference type="EMBL" id="QDS88524.1"/>
    </source>
</evidence>
<dbReference type="RefSeq" id="WP_218934779.1">
    <property type="nucleotide sequence ID" value="NZ_CP036261.1"/>
</dbReference>
<reference evidence="2 3" key="1">
    <citation type="submission" date="2019-02" db="EMBL/GenBank/DDBJ databases">
        <title>Deep-cultivation of Planctomycetes and their phenomic and genomic characterization uncovers novel biology.</title>
        <authorList>
            <person name="Wiegand S."/>
            <person name="Jogler M."/>
            <person name="Boedeker C."/>
            <person name="Pinto D."/>
            <person name="Vollmers J."/>
            <person name="Rivas-Marin E."/>
            <person name="Kohn T."/>
            <person name="Peeters S.H."/>
            <person name="Heuer A."/>
            <person name="Rast P."/>
            <person name="Oberbeckmann S."/>
            <person name="Bunk B."/>
            <person name="Jeske O."/>
            <person name="Meyerdierks A."/>
            <person name="Storesund J.E."/>
            <person name="Kallscheuer N."/>
            <person name="Luecker S."/>
            <person name="Lage O.M."/>
            <person name="Pohl T."/>
            <person name="Merkel B.J."/>
            <person name="Hornburger P."/>
            <person name="Mueller R.-W."/>
            <person name="Bruemmer F."/>
            <person name="Labrenz M."/>
            <person name="Spormann A.M."/>
            <person name="Op den Camp H."/>
            <person name="Overmann J."/>
            <person name="Amann R."/>
            <person name="Jetten M.S.M."/>
            <person name="Mascher T."/>
            <person name="Medema M.H."/>
            <person name="Devos D.P."/>
            <person name="Kaster A.-K."/>
            <person name="Ovreas L."/>
            <person name="Rohde M."/>
            <person name="Galperin M.Y."/>
            <person name="Jogler C."/>
        </authorList>
    </citation>
    <scope>NUCLEOTIDE SEQUENCE [LARGE SCALE GENOMIC DNA]</scope>
    <source>
        <strain evidence="2 3">EC9</strain>
    </source>
</reference>
<accession>A0A517M0W4</accession>
<dbReference type="KEGG" id="ruv:EC9_27150"/>
<proteinExistence type="predicted"/>
<protein>
    <submittedName>
        <fullName evidence="2">Uncharacterized protein</fullName>
    </submittedName>
</protein>
<name>A0A517M0W4_9BACT</name>
<keyword evidence="3" id="KW-1185">Reference proteome</keyword>
<gene>
    <name evidence="2" type="ORF">EC9_27150</name>
</gene>
<feature type="region of interest" description="Disordered" evidence="1">
    <location>
        <begin position="21"/>
        <end position="51"/>
    </location>
</feature>